<keyword evidence="1" id="KW-0378">Hydrolase</keyword>
<comment type="caution">
    <text evidence="1">The sequence shown here is derived from an EMBL/GenBank/DDBJ whole genome shotgun (WGS) entry which is preliminary data.</text>
</comment>
<name>A0ABT4JCL2_9BACT</name>
<dbReference type="InterPro" id="IPR019062">
    <property type="entry name" value="Restrct_endonuc_II_HpaII"/>
</dbReference>
<protein>
    <submittedName>
        <fullName evidence="1">HpaII family restriction endonuclease</fullName>
    </submittedName>
</protein>
<sequence length="361" mass="41420">MLKGNKGEWSEPYALLKLLADGKLYLGDENFNKVKGIFYPIIKVLRHEKDRAVDFTIQDKLIIVSDGKLLFKIPIVQFIANAKTCFEKIKTAKKGTGSFEIPEIEKFLSSFSLNTLKAKSKLKNDISIQVSDPNTFLSPALGFSIKSQLGRPSTLVNASKATNFSFLIKGKVLERNQISQIKNANEFSEKLKLLKSFGARLEFEKVDNEIFQSNLQTIDYNFDKILSELLVLFYANDVASENTIKKLIATITKKNSIGYNLNINSSMYEMIMKKFLTDYALGMRAAEVWQRNYQATGGYLIVKEDGELICYHFYFTKNFEDYLFNNTKLETPDPDRHKFGEVYLEKGQQKMKLNLQIRFIK</sequence>
<dbReference type="RefSeq" id="WP_269009129.1">
    <property type="nucleotide sequence ID" value="NZ_JAANOH010000001.1"/>
</dbReference>
<organism evidence="1 2">
    <name type="scientific">Aquirufa ecclesiirivi</name>
    <dbReference type="NCBI Taxonomy" id="2715124"/>
    <lineage>
        <taxon>Bacteria</taxon>
        <taxon>Pseudomonadati</taxon>
        <taxon>Bacteroidota</taxon>
        <taxon>Cytophagia</taxon>
        <taxon>Cytophagales</taxon>
        <taxon>Flectobacillaceae</taxon>
        <taxon>Aquirufa</taxon>
    </lineage>
</organism>
<dbReference type="Pfam" id="PF09561">
    <property type="entry name" value="RE_HpaII"/>
    <property type="match status" value="1"/>
</dbReference>
<keyword evidence="1" id="KW-0255">Endonuclease</keyword>
<accession>A0ABT4JCL2</accession>
<dbReference type="Proteomes" id="UP001321186">
    <property type="component" value="Unassembled WGS sequence"/>
</dbReference>
<evidence type="ECO:0000313" key="1">
    <source>
        <dbReference type="EMBL" id="MCZ2473847.1"/>
    </source>
</evidence>
<keyword evidence="2" id="KW-1185">Reference proteome</keyword>
<dbReference type="GO" id="GO:0004519">
    <property type="term" value="F:endonuclease activity"/>
    <property type="evidence" value="ECO:0007669"/>
    <property type="project" value="UniProtKB-KW"/>
</dbReference>
<reference evidence="1 2" key="1">
    <citation type="submission" date="2020-03" db="EMBL/GenBank/DDBJ databases">
        <authorList>
            <person name="Pitt A."/>
            <person name="Hahn M.W."/>
        </authorList>
    </citation>
    <scope>NUCLEOTIDE SEQUENCE [LARGE SCALE GENOMIC DNA]</scope>
    <source>
        <strain evidence="1 2">5A-MARBSE</strain>
    </source>
</reference>
<gene>
    <name evidence="1" type="ORF">G9H61_00195</name>
</gene>
<dbReference type="EMBL" id="JAANOH010000001">
    <property type="protein sequence ID" value="MCZ2473847.1"/>
    <property type="molecule type" value="Genomic_DNA"/>
</dbReference>
<keyword evidence="1" id="KW-0540">Nuclease</keyword>
<proteinExistence type="predicted"/>
<evidence type="ECO:0000313" key="2">
    <source>
        <dbReference type="Proteomes" id="UP001321186"/>
    </source>
</evidence>